<dbReference type="Proteomes" id="UP000765509">
    <property type="component" value="Unassembled WGS sequence"/>
</dbReference>
<organism evidence="1 2">
    <name type="scientific">Austropuccinia psidii MF-1</name>
    <dbReference type="NCBI Taxonomy" id="1389203"/>
    <lineage>
        <taxon>Eukaryota</taxon>
        <taxon>Fungi</taxon>
        <taxon>Dikarya</taxon>
        <taxon>Basidiomycota</taxon>
        <taxon>Pucciniomycotina</taxon>
        <taxon>Pucciniomycetes</taxon>
        <taxon>Pucciniales</taxon>
        <taxon>Sphaerophragmiaceae</taxon>
        <taxon>Austropuccinia</taxon>
    </lineage>
</organism>
<dbReference type="GO" id="GO:0003676">
    <property type="term" value="F:nucleic acid binding"/>
    <property type="evidence" value="ECO:0007669"/>
    <property type="project" value="InterPro"/>
</dbReference>
<evidence type="ECO:0008006" key="3">
    <source>
        <dbReference type="Google" id="ProtNLM"/>
    </source>
</evidence>
<dbReference type="AlphaFoldDB" id="A0A9Q3C7W8"/>
<protein>
    <recommendedName>
        <fullName evidence="3">Integrase catalytic domain-containing protein</fullName>
    </recommendedName>
</protein>
<keyword evidence="2" id="KW-1185">Reference proteome</keyword>
<name>A0A9Q3C7W8_9BASI</name>
<sequence length="166" mass="19000">MIQTLEDMIRGFCSYVLELKDSYGFTNDWCTLKPAFELYCNTSIHASTGKTPAMLEKVWNPKLQVDTFKKDLVDIHPAESRFKILLDRVRHHSNQSITDTFEYAEKKWDKSHKAPEFKVGGLILVLTLHLNNIRGPKIFKDSFEGPFIINALLGTNAVKVELKGEL</sequence>
<evidence type="ECO:0000313" key="1">
    <source>
        <dbReference type="EMBL" id="MBW0478138.1"/>
    </source>
</evidence>
<proteinExistence type="predicted"/>
<comment type="caution">
    <text evidence="1">The sequence shown here is derived from an EMBL/GenBank/DDBJ whole genome shotgun (WGS) entry which is preliminary data.</text>
</comment>
<reference evidence="1" key="1">
    <citation type="submission" date="2021-03" db="EMBL/GenBank/DDBJ databases">
        <title>Draft genome sequence of rust myrtle Austropuccinia psidii MF-1, a brazilian biotype.</title>
        <authorList>
            <person name="Quecine M.C."/>
            <person name="Pachon D.M.R."/>
            <person name="Bonatelli M.L."/>
            <person name="Correr F.H."/>
            <person name="Franceschini L.M."/>
            <person name="Leite T.F."/>
            <person name="Margarido G.R.A."/>
            <person name="Almeida C.A."/>
            <person name="Ferrarezi J.A."/>
            <person name="Labate C.A."/>
        </authorList>
    </citation>
    <scope>NUCLEOTIDE SEQUENCE</scope>
    <source>
        <strain evidence="1">MF-1</strain>
    </source>
</reference>
<evidence type="ECO:0000313" key="2">
    <source>
        <dbReference type="Proteomes" id="UP000765509"/>
    </source>
</evidence>
<dbReference type="Gene3D" id="3.30.420.10">
    <property type="entry name" value="Ribonuclease H-like superfamily/Ribonuclease H"/>
    <property type="match status" value="1"/>
</dbReference>
<dbReference type="EMBL" id="AVOT02005070">
    <property type="protein sequence ID" value="MBW0478138.1"/>
    <property type="molecule type" value="Genomic_DNA"/>
</dbReference>
<dbReference type="OrthoDB" id="4779840at2759"/>
<gene>
    <name evidence="1" type="ORF">O181_017853</name>
</gene>
<accession>A0A9Q3C7W8</accession>
<dbReference type="InterPro" id="IPR036397">
    <property type="entry name" value="RNaseH_sf"/>
</dbReference>